<protein>
    <submittedName>
        <fullName evidence="8">Transcription factor</fullName>
    </submittedName>
</protein>
<dbReference type="GO" id="GO:0005634">
    <property type="term" value="C:nucleus"/>
    <property type="evidence" value="ECO:0007669"/>
    <property type="project" value="UniProtKB-SubCell"/>
</dbReference>
<sequence length="361" mass="40437">MASDSESVFSDDRSRRASVVSIASTIGGGEENSNSGEFVITSRSRGVSANNLVIPSTYQLVEDGTQHYPHIISWTKEGDAFEIKDIDALERTILGVKFFGTNKYASFRRQLNKYQFARSHRQSIRKDVPFTRIDVFRHKFFQRGRPDLLNRITRQSSNKPKSTEEAKALKTRLEELEDVQSELRRTMARLDASNIEQSTLIRVLKKHDATKDTVIQGLEARLGALEDRLARSSAPQYSKRTTNDLFGPTRSPSIPGFGPIMPAVRSESNDFFDLARSTSIPGLGVMPWRIGHADSPNLAIPMETSANPPATLPPHPKKKRGGWPASLLKDTEMALCDPVFRLDSMTWLNGKYHAPHDDGRL</sequence>
<evidence type="ECO:0000256" key="6">
    <source>
        <dbReference type="SAM" id="MobiDB-lite"/>
    </source>
</evidence>
<dbReference type="PANTHER" id="PTHR10015:SF427">
    <property type="entry name" value="HEAT SHOCK FACTOR PROTEIN"/>
    <property type="match status" value="1"/>
</dbReference>
<feature type="region of interest" description="Disordered" evidence="6">
    <location>
        <begin position="233"/>
        <end position="254"/>
    </location>
</feature>
<evidence type="ECO:0000259" key="7">
    <source>
        <dbReference type="SMART" id="SM00415"/>
    </source>
</evidence>
<dbReference type="InterPro" id="IPR036390">
    <property type="entry name" value="WH_DNA-bd_sf"/>
</dbReference>
<dbReference type="Pfam" id="PF00447">
    <property type="entry name" value="HSF_DNA-bind"/>
    <property type="match status" value="1"/>
</dbReference>
<dbReference type="PANTHER" id="PTHR10015">
    <property type="entry name" value="HEAT SHOCK TRANSCRIPTION FACTOR"/>
    <property type="match status" value="1"/>
</dbReference>
<dbReference type="AlphaFoldDB" id="A0A9N8DFX7"/>
<dbReference type="GO" id="GO:0003700">
    <property type="term" value="F:DNA-binding transcription factor activity"/>
    <property type="evidence" value="ECO:0007669"/>
    <property type="project" value="InterPro"/>
</dbReference>
<feature type="domain" description="HSF-type DNA-binding" evidence="7">
    <location>
        <begin position="53"/>
        <end position="155"/>
    </location>
</feature>
<evidence type="ECO:0000313" key="8">
    <source>
        <dbReference type="EMBL" id="CAB9502012.1"/>
    </source>
</evidence>
<feature type="compositionally biased region" description="Polar residues" evidence="6">
    <location>
        <begin position="233"/>
        <end position="244"/>
    </location>
</feature>
<dbReference type="InterPro" id="IPR036388">
    <property type="entry name" value="WH-like_DNA-bd_sf"/>
</dbReference>
<dbReference type="SUPFAM" id="SSF46785">
    <property type="entry name" value="Winged helix' DNA-binding domain"/>
    <property type="match status" value="1"/>
</dbReference>
<keyword evidence="9" id="KW-1185">Reference proteome</keyword>
<evidence type="ECO:0000256" key="5">
    <source>
        <dbReference type="SAM" id="Coils"/>
    </source>
</evidence>
<evidence type="ECO:0000256" key="2">
    <source>
        <dbReference type="ARBA" id="ARBA00023125"/>
    </source>
</evidence>
<evidence type="ECO:0000313" key="9">
    <source>
        <dbReference type="Proteomes" id="UP001153069"/>
    </source>
</evidence>
<comment type="subcellular location">
    <subcellularLocation>
        <location evidence="1">Nucleus</location>
    </subcellularLocation>
</comment>
<dbReference type="EMBL" id="CAICTM010000124">
    <property type="protein sequence ID" value="CAB9502012.1"/>
    <property type="molecule type" value="Genomic_DNA"/>
</dbReference>
<keyword evidence="5" id="KW-0175">Coiled coil</keyword>
<keyword evidence="2" id="KW-0238">DNA-binding</keyword>
<dbReference type="Gene3D" id="1.10.10.10">
    <property type="entry name" value="Winged helix-like DNA-binding domain superfamily/Winged helix DNA-binding domain"/>
    <property type="match status" value="1"/>
</dbReference>
<evidence type="ECO:0000256" key="1">
    <source>
        <dbReference type="ARBA" id="ARBA00004123"/>
    </source>
</evidence>
<accession>A0A9N8DFX7</accession>
<name>A0A9N8DFX7_9STRA</name>
<feature type="region of interest" description="Disordered" evidence="6">
    <location>
        <begin position="305"/>
        <end position="324"/>
    </location>
</feature>
<dbReference type="SMART" id="SM00415">
    <property type="entry name" value="HSF"/>
    <property type="match status" value="1"/>
</dbReference>
<dbReference type="InterPro" id="IPR000232">
    <property type="entry name" value="HSF_DNA-bd"/>
</dbReference>
<evidence type="ECO:0000256" key="4">
    <source>
        <dbReference type="RuleBase" id="RU004020"/>
    </source>
</evidence>
<dbReference type="GO" id="GO:0043565">
    <property type="term" value="F:sequence-specific DNA binding"/>
    <property type="evidence" value="ECO:0007669"/>
    <property type="project" value="InterPro"/>
</dbReference>
<feature type="coiled-coil region" evidence="5">
    <location>
        <begin position="159"/>
        <end position="196"/>
    </location>
</feature>
<evidence type="ECO:0000256" key="3">
    <source>
        <dbReference type="ARBA" id="ARBA00023242"/>
    </source>
</evidence>
<comment type="caution">
    <text evidence="8">The sequence shown here is derived from an EMBL/GenBank/DDBJ whole genome shotgun (WGS) entry which is preliminary data.</text>
</comment>
<keyword evidence="3" id="KW-0539">Nucleus</keyword>
<organism evidence="8 9">
    <name type="scientific">Seminavis robusta</name>
    <dbReference type="NCBI Taxonomy" id="568900"/>
    <lineage>
        <taxon>Eukaryota</taxon>
        <taxon>Sar</taxon>
        <taxon>Stramenopiles</taxon>
        <taxon>Ochrophyta</taxon>
        <taxon>Bacillariophyta</taxon>
        <taxon>Bacillariophyceae</taxon>
        <taxon>Bacillariophycidae</taxon>
        <taxon>Naviculales</taxon>
        <taxon>Naviculaceae</taxon>
        <taxon>Seminavis</taxon>
    </lineage>
</organism>
<dbReference type="OrthoDB" id="70209at2759"/>
<gene>
    <name evidence="8" type="ORF">SEMRO_125_G060050.1</name>
</gene>
<comment type="similarity">
    <text evidence="4">Belongs to the HSF family.</text>
</comment>
<proteinExistence type="inferred from homology"/>
<reference evidence="8" key="1">
    <citation type="submission" date="2020-06" db="EMBL/GenBank/DDBJ databases">
        <authorList>
            <consortium name="Plant Systems Biology data submission"/>
        </authorList>
    </citation>
    <scope>NUCLEOTIDE SEQUENCE</scope>
    <source>
        <strain evidence="8">D6</strain>
    </source>
</reference>
<dbReference type="Proteomes" id="UP001153069">
    <property type="component" value="Unassembled WGS sequence"/>
</dbReference>